<evidence type="ECO:0000256" key="4">
    <source>
        <dbReference type="ARBA" id="ARBA00022771"/>
    </source>
</evidence>
<dbReference type="GO" id="GO:0003723">
    <property type="term" value="F:RNA binding"/>
    <property type="evidence" value="ECO:0007669"/>
    <property type="project" value="TreeGrafter"/>
</dbReference>
<feature type="zinc finger region" description="C3H1-type" evidence="7">
    <location>
        <begin position="395"/>
        <end position="422"/>
    </location>
</feature>
<feature type="compositionally biased region" description="Low complexity" evidence="8">
    <location>
        <begin position="46"/>
        <end position="64"/>
    </location>
</feature>
<feature type="region of interest" description="Disordered" evidence="8">
    <location>
        <begin position="590"/>
        <end position="850"/>
    </location>
</feature>
<dbReference type="AlphaFoldDB" id="A0A2S5BAG4"/>
<feature type="compositionally biased region" description="Basic and acidic residues" evidence="8">
    <location>
        <begin position="805"/>
        <end position="818"/>
    </location>
</feature>
<dbReference type="InterPro" id="IPR041367">
    <property type="entry name" value="Znf-CCCH_4"/>
</dbReference>
<dbReference type="PROSITE" id="PS50103">
    <property type="entry name" value="ZF_C3H1"/>
    <property type="match status" value="2"/>
</dbReference>
<evidence type="ECO:0000256" key="8">
    <source>
        <dbReference type="SAM" id="MobiDB-lite"/>
    </source>
</evidence>
<evidence type="ECO:0000256" key="6">
    <source>
        <dbReference type="ARBA" id="ARBA00023242"/>
    </source>
</evidence>
<feature type="region of interest" description="Disordered" evidence="8">
    <location>
        <begin position="238"/>
        <end position="311"/>
    </location>
</feature>
<dbReference type="GO" id="GO:0071036">
    <property type="term" value="P:nuclear polyadenylation-dependent snoRNA catabolic process"/>
    <property type="evidence" value="ECO:0007669"/>
    <property type="project" value="TreeGrafter"/>
</dbReference>
<dbReference type="OrthoDB" id="2530296at2759"/>
<name>A0A2S5BAG4_9BASI</name>
<evidence type="ECO:0000256" key="3">
    <source>
        <dbReference type="ARBA" id="ARBA00022737"/>
    </source>
</evidence>
<gene>
    <name evidence="10" type="ORF">BMF94_3297</name>
</gene>
<keyword evidence="11" id="KW-1185">Reference proteome</keyword>
<dbReference type="Proteomes" id="UP000237144">
    <property type="component" value="Unassembled WGS sequence"/>
</dbReference>
<evidence type="ECO:0000313" key="10">
    <source>
        <dbReference type="EMBL" id="POY73759.1"/>
    </source>
</evidence>
<keyword evidence="6" id="KW-0539">Nucleus</keyword>
<feature type="region of interest" description="Disordered" evidence="8">
    <location>
        <begin position="39"/>
        <end position="64"/>
    </location>
</feature>
<feature type="domain" description="C3H1-type" evidence="9">
    <location>
        <begin position="69"/>
        <end position="95"/>
    </location>
</feature>
<feature type="compositionally biased region" description="Low complexity" evidence="8">
    <location>
        <begin position="794"/>
        <end position="804"/>
    </location>
</feature>
<proteinExistence type="predicted"/>
<dbReference type="Gene3D" id="2.30.30.1190">
    <property type="match status" value="1"/>
</dbReference>
<feature type="compositionally biased region" description="Low complexity" evidence="8">
    <location>
        <begin position="281"/>
        <end position="296"/>
    </location>
</feature>
<feature type="region of interest" description="Disordered" evidence="8">
    <location>
        <begin position="98"/>
        <end position="159"/>
    </location>
</feature>
<dbReference type="GO" id="GO:0071038">
    <property type="term" value="P:TRAMP-dependent tRNA surveillance pathway"/>
    <property type="evidence" value="ECO:0007669"/>
    <property type="project" value="TreeGrafter"/>
</dbReference>
<feature type="compositionally biased region" description="Low complexity" evidence="8">
    <location>
        <begin position="834"/>
        <end position="844"/>
    </location>
</feature>
<dbReference type="SMART" id="SM00356">
    <property type="entry name" value="ZnF_C3H1"/>
    <property type="match status" value="2"/>
</dbReference>
<protein>
    <recommendedName>
        <fullName evidence="9">C3H1-type domain-containing protein</fullName>
    </recommendedName>
</protein>
<feature type="compositionally biased region" description="Low complexity" evidence="8">
    <location>
        <begin position="602"/>
        <end position="628"/>
    </location>
</feature>
<dbReference type="InterPro" id="IPR051644">
    <property type="entry name" value="TRAMP_AT-DNA-binding"/>
</dbReference>
<comment type="subcellular location">
    <subcellularLocation>
        <location evidence="1">Nucleus</location>
    </subcellularLocation>
</comment>
<dbReference type="STRING" id="741276.A0A2S5BAG4"/>
<dbReference type="Pfam" id="PF18044">
    <property type="entry name" value="zf-CCCH_4"/>
    <property type="match status" value="1"/>
</dbReference>
<feature type="compositionally biased region" description="Basic and acidic residues" evidence="8">
    <location>
        <begin position="778"/>
        <end position="793"/>
    </location>
</feature>
<dbReference type="GO" id="GO:0071035">
    <property type="term" value="P:nuclear polyadenylation-dependent rRNA catabolic process"/>
    <property type="evidence" value="ECO:0007669"/>
    <property type="project" value="TreeGrafter"/>
</dbReference>
<feature type="domain" description="C3H1-type" evidence="9">
    <location>
        <begin position="395"/>
        <end position="422"/>
    </location>
</feature>
<dbReference type="GO" id="GO:0008270">
    <property type="term" value="F:zinc ion binding"/>
    <property type="evidence" value="ECO:0007669"/>
    <property type="project" value="UniProtKB-KW"/>
</dbReference>
<feature type="compositionally biased region" description="Low complexity" evidence="8">
    <location>
        <begin position="721"/>
        <end position="760"/>
    </location>
</feature>
<feature type="compositionally biased region" description="Low complexity" evidence="8">
    <location>
        <begin position="673"/>
        <end position="684"/>
    </location>
</feature>
<dbReference type="PANTHER" id="PTHR46543">
    <property type="entry name" value="ZINC FINGER CCHC DOMAIN-CONTAINING PROTEIN 7"/>
    <property type="match status" value="1"/>
</dbReference>
<dbReference type="InterPro" id="IPR000571">
    <property type="entry name" value="Znf_CCCH"/>
</dbReference>
<feature type="compositionally biased region" description="Low complexity" evidence="8">
    <location>
        <begin position="244"/>
        <end position="254"/>
    </location>
</feature>
<keyword evidence="3" id="KW-0677">Repeat</keyword>
<feature type="region of interest" description="Disordered" evidence="8">
    <location>
        <begin position="486"/>
        <end position="570"/>
    </location>
</feature>
<organism evidence="10 11">
    <name type="scientific">Rhodotorula taiwanensis</name>
    <dbReference type="NCBI Taxonomy" id="741276"/>
    <lineage>
        <taxon>Eukaryota</taxon>
        <taxon>Fungi</taxon>
        <taxon>Dikarya</taxon>
        <taxon>Basidiomycota</taxon>
        <taxon>Pucciniomycotina</taxon>
        <taxon>Microbotryomycetes</taxon>
        <taxon>Sporidiobolales</taxon>
        <taxon>Sporidiobolaceae</taxon>
        <taxon>Rhodotorula</taxon>
    </lineage>
</organism>
<evidence type="ECO:0000256" key="1">
    <source>
        <dbReference type="ARBA" id="ARBA00004123"/>
    </source>
</evidence>
<sequence>MVAAPETLVPAQQEAAAVPRVDQAAQVNGSVKDVAAAQNGPSVNEPVSPAAESTASPASPANLPPAEVARNIPCRFFPLGQCKYGEHCIFSHGIPGTAGSPGVPPSPSVAAQIVPGSGSNGQHGHGQQRQEHSFAQASSSSSYQQQRHGGVHAQQQPPHHFMPQMMPVSMEQAAAYGAMPMYYPDQAAGLEYGYPPQVAFGGPQPGYYYPPQFAGYPPAGAAGQFGGFVPQPYYNPVAAPPAPHQQQHQQQQQAIGSPVEHSIAAVSPPPAAVSPEAQLNAAAATASTSTSPAPAADNVESSPTVAEASAVEADSVVDATAVPPPPPVASLHTFFQTGPPVNGMPPAMLAPNGAGAPFNKGGPRANGPMGPRRSIGGPNAGPIPNGLHGKRASFGGARPPCSFFEANRCRHGDKCAFVHLLPDGSDARGLGRGLIGIDGRTEHPEATGGMPPAWLATQKALKAANQTARKQLEAGAILNGGYSYRERMSTQPQPTSQQAPTTAAPQEQQQQAKAPEASAASEQQSQPETSEAPATAPVQQLQQPQVPHAPVQHVQQQQQQRNGAPAPGSAAPQLVAAINGLTRRIPPAHLNKQHQHQHQHQGQHQGPAGPKQNQHQNGPKQQQQQQPPRAQRIPSGENDFPALSSAGPSSPIIEKEGFAAALAAPAPAPAPAPAAAMPTPAPVAEKQEAVLKPTSPSVDETEGFVMVSHSDAGVTAPEKQAASTEEAPAAPTPAPAAAAPRPKLIGGWASAAARGASVAVPEKPKQRAFSPVVVNRSADAKEAASKADKDDKAAAPATAASSNAAKKDSREKVDEDGFVRQQPKRKGGAHKAAKAAQQQQQQQQPVAIKA</sequence>
<keyword evidence="2 7" id="KW-0479">Metal-binding</keyword>
<dbReference type="GO" id="GO:0071031">
    <property type="term" value="P:nuclear mRNA surveillance of mRNA 3'-end processing"/>
    <property type="evidence" value="ECO:0007669"/>
    <property type="project" value="TreeGrafter"/>
</dbReference>
<reference evidence="10 11" key="1">
    <citation type="journal article" date="2018" name="Front. Microbiol.">
        <title>Prospects for Fungal Bioremediation of Acidic Radioactive Waste Sites: Characterization and Genome Sequence of Rhodotorula taiwanensis MD1149.</title>
        <authorList>
            <person name="Tkavc R."/>
            <person name="Matrosova V.Y."/>
            <person name="Grichenko O.E."/>
            <person name="Gostincar C."/>
            <person name="Volpe R.P."/>
            <person name="Klimenkova P."/>
            <person name="Gaidamakova E.K."/>
            <person name="Zhou C.E."/>
            <person name="Stewart B.J."/>
            <person name="Lyman M.G."/>
            <person name="Malfatti S.A."/>
            <person name="Rubinfeld B."/>
            <person name="Courtot M."/>
            <person name="Singh J."/>
            <person name="Dalgard C.L."/>
            <person name="Hamilton T."/>
            <person name="Frey K.G."/>
            <person name="Gunde-Cimerman N."/>
            <person name="Dugan L."/>
            <person name="Daly M.J."/>
        </authorList>
    </citation>
    <scope>NUCLEOTIDE SEQUENCE [LARGE SCALE GENOMIC DNA]</scope>
    <source>
        <strain evidence="10 11">MD1149</strain>
    </source>
</reference>
<evidence type="ECO:0000313" key="11">
    <source>
        <dbReference type="Proteomes" id="UP000237144"/>
    </source>
</evidence>
<comment type="caution">
    <text evidence="10">The sequence shown here is derived from an EMBL/GenBank/DDBJ whole genome shotgun (WGS) entry which is preliminary data.</text>
</comment>
<feature type="zinc finger region" description="C3H1-type" evidence="7">
    <location>
        <begin position="69"/>
        <end position="95"/>
    </location>
</feature>
<evidence type="ECO:0000256" key="2">
    <source>
        <dbReference type="ARBA" id="ARBA00022723"/>
    </source>
</evidence>
<feature type="region of interest" description="Disordered" evidence="8">
    <location>
        <begin position="1"/>
        <end position="20"/>
    </location>
</feature>
<feature type="compositionally biased region" description="Basic residues" evidence="8">
    <location>
        <begin position="822"/>
        <end position="833"/>
    </location>
</feature>
<dbReference type="Pfam" id="PF14608">
    <property type="entry name" value="zf-CCCH_2"/>
    <property type="match status" value="1"/>
</dbReference>
<keyword evidence="4 7" id="KW-0863">Zinc-finger</keyword>
<feature type="compositionally biased region" description="Low complexity" evidence="8">
    <location>
        <begin position="108"/>
        <end position="117"/>
    </location>
</feature>
<accession>A0A2S5BAG4</accession>
<dbReference type="GO" id="GO:0071037">
    <property type="term" value="P:nuclear polyadenylation-dependent snRNA catabolic process"/>
    <property type="evidence" value="ECO:0007669"/>
    <property type="project" value="TreeGrafter"/>
</dbReference>
<evidence type="ECO:0000256" key="7">
    <source>
        <dbReference type="PROSITE-ProRule" id="PRU00723"/>
    </source>
</evidence>
<evidence type="ECO:0000256" key="5">
    <source>
        <dbReference type="ARBA" id="ARBA00022833"/>
    </source>
</evidence>
<dbReference type="EMBL" id="PJQD01000035">
    <property type="protein sequence ID" value="POY73759.1"/>
    <property type="molecule type" value="Genomic_DNA"/>
</dbReference>
<dbReference type="PANTHER" id="PTHR46543:SF2">
    <property type="entry name" value="AGAP013096-PA"/>
    <property type="match status" value="1"/>
</dbReference>
<dbReference type="GO" id="GO:0071039">
    <property type="term" value="P:nuclear polyadenylation-dependent CUT catabolic process"/>
    <property type="evidence" value="ECO:0007669"/>
    <property type="project" value="TreeGrafter"/>
</dbReference>
<feature type="compositionally biased region" description="Low complexity" evidence="8">
    <location>
        <begin position="125"/>
        <end position="159"/>
    </location>
</feature>
<evidence type="ECO:0000259" key="9">
    <source>
        <dbReference type="PROSITE" id="PS50103"/>
    </source>
</evidence>
<feature type="compositionally biased region" description="Basic residues" evidence="8">
    <location>
        <begin position="591"/>
        <end position="601"/>
    </location>
</feature>
<keyword evidence="5 7" id="KW-0862">Zinc</keyword>
<feature type="compositionally biased region" description="Low complexity" evidence="8">
    <location>
        <begin position="490"/>
        <end position="560"/>
    </location>
</feature>
<dbReference type="GO" id="GO:0031499">
    <property type="term" value="C:TRAMP complex"/>
    <property type="evidence" value="ECO:0007669"/>
    <property type="project" value="TreeGrafter"/>
</dbReference>